<comment type="subcellular location">
    <subcellularLocation>
        <location evidence="7">Cytoplasm</location>
    </subcellularLocation>
</comment>
<dbReference type="InterPro" id="IPR011337">
    <property type="entry name" value="DNA_rep_MutH/RE_typeII_Sau3AI"/>
</dbReference>
<dbReference type="SUPFAM" id="SSF52980">
    <property type="entry name" value="Restriction endonuclease-like"/>
    <property type="match status" value="1"/>
</dbReference>
<dbReference type="NCBIfam" id="NF003458">
    <property type="entry name" value="PRK05070.1"/>
    <property type="match status" value="1"/>
</dbReference>
<keyword evidence="5 7" id="KW-0378">Hydrolase</keyword>
<keyword evidence="10" id="KW-1185">Reference proteome</keyword>
<evidence type="ECO:0000256" key="3">
    <source>
        <dbReference type="ARBA" id="ARBA00022759"/>
    </source>
</evidence>
<keyword evidence="6 7" id="KW-0234">DNA repair</keyword>
<comment type="similarity">
    <text evidence="7">Belongs to the MutH family.</text>
</comment>
<organism evidence="9 10">
    <name type="scientific">Thalassotalea nanhaiensis</name>
    <dbReference type="NCBI Taxonomy" id="3065648"/>
    <lineage>
        <taxon>Bacteria</taxon>
        <taxon>Pseudomonadati</taxon>
        <taxon>Pseudomonadota</taxon>
        <taxon>Gammaproteobacteria</taxon>
        <taxon>Alteromonadales</taxon>
        <taxon>Colwelliaceae</taxon>
        <taxon>Thalassotalea</taxon>
    </lineage>
</organism>
<evidence type="ECO:0000256" key="4">
    <source>
        <dbReference type="ARBA" id="ARBA00022763"/>
    </source>
</evidence>
<evidence type="ECO:0000256" key="2">
    <source>
        <dbReference type="ARBA" id="ARBA00022722"/>
    </source>
</evidence>
<gene>
    <name evidence="7 9" type="primary">mutH</name>
    <name evidence="9" type="ORF">RI845_14105</name>
</gene>
<feature type="domain" description="DNA mismatch repair MutH/Type II restriction enzyme Sau3AI" evidence="8">
    <location>
        <begin position="54"/>
        <end position="152"/>
    </location>
</feature>
<dbReference type="GO" id="GO:0004519">
    <property type="term" value="F:endonuclease activity"/>
    <property type="evidence" value="ECO:0007669"/>
    <property type="project" value="UniProtKB-KW"/>
</dbReference>
<evidence type="ECO:0000259" key="8">
    <source>
        <dbReference type="SMART" id="SM00927"/>
    </source>
</evidence>
<dbReference type="InterPro" id="IPR037057">
    <property type="entry name" value="DNA_rep_MutH/T2_RE_sf"/>
</dbReference>
<dbReference type="InterPro" id="IPR011335">
    <property type="entry name" value="Restrct_endonuc-II-like"/>
</dbReference>
<dbReference type="CDD" id="cd00583">
    <property type="entry name" value="MutH-like"/>
    <property type="match status" value="1"/>
</dbReference>
<evidence type="ECO:0000256" key="6">
    <source>
        <dbReference type="ARBA" id="ARBA00023204"/>
    </source>
</evidence>
<protein>
    <recommendedName>
        <fullName evidence="7">DNA mismatch repair protein MutH</fullName>
    </recommendedName>
    <alternativeName>
        <fullName evidence="7">Methyl-directed mismatch repair protein</fullName>
    </alternativeName>
</protein>
<dbReference type="Gene3D" id="3.40.600.10">
    <property type="entry name" value="DNA mismatch repair MutH/Restriction endonuclease, type II"/>
    <property type="match status" value="1"/>
</dbReference>
<dbReference type="Pfam" id="PF02976">
    <property type="entry name" value="MutH"/>
    <property type="match status" value="1"/>
</dbReference>
<evidence type="ECO:0000256" key="7">
    <source>
        <dbReference type="HAMAP-Rule" id="MF_00759"/>
    </source>
</evidence>
<dbReference type="HAMAP" id="MF_00759">
    <property type="entry name" value="MutH"/>
    <property type="match status" value="1"/>
</dbReference>
<dbReference type="Proteomes" id="UP001248581">
    <property type="component" value="Chromosome"/>
</dbReference>
<comment type="function">
    <text evidence="7">Sequence-specific endonuclease that cleaves unmethylated GATC sequences. It is involved in DNA mismatch repair.</text>
</comment>
<dbReference type="InterPro" id="IPR004230">
    <property type="entry name" value="DNA_mismatch_repair_MutH"/>
</dbReference>
<keyword evidence="3 7" id="KW-0255">Endonuclease</keyword>
<keyword evidence="4 7" id="KW-0227">DNA damage</keyword>
<accession>A0ABY9TFZ3</accession>
<proteinExistence type="inferred from homology"/>
<dbReference type="NCBIfam" id="TIGR02248">
    <property type="entry name" value="mutH_TIGR"/>
    <property type="match status" value="1"/>
</dbReference>
<keyword evidence="2 7" id="KW-0540">Nuclease</keyword>
<evidence type="ECO:0000256" key="1">
    <source>
        <dbReference type="ARBA" id="ARBA00022490"/>
    </source>
</evidence>
<evidence type="ECO:0000313" key="9">
    <source>
        <dbReference type="EMBL" id="WNC67645.1"/>
    </source>
</evidence>
<keyword evidence="1 7" id="KW-0963">Cytoplasm</keyword>
<dbReference type="SMART" id="SM00927">
    <property type="entry name" value="MutH"/>
    <property type="match status" value="1"/>
</dbReference>
<sequence>MTDYRPETEQQLIRHAQSIAGLTLGELAAQTGVVVPENLNREKGWIGLLLEKVLGASAGSLPMPDFPDLGIELKTLPINREGKPLETTFVCVAPLKGITGMTWEKCHLKNKLAKVLWVPVISERDIPIHQRIVCTPFLWQPNQQEEQLLAQDWQELTDMIALGRVEEINAKYGQVLQLRPKAANSSAKTQAFDAQGRPFQTLPRGFYLKIPFTQMLLNNHLRVN</sequence>
<dbReference type="EMBL" id="CP134146">
    <property type="protein sequence ID" value="WNC67645.1"/>
    <property type="molecule type" value="Genomic_DNA"/>
</dbReference>
<evidence type="ECO:0000313" key="10">
    <source>
        <dbReference type="Proteomes" id="UP001248581"/>
    </source>
</evidence>
<dbReference type="RefSeq" id="WP_348386804.1">
    <property type="nucleotide sequence ID" value="NZ_CP134146.1"/>
</dbReference>
<evidence type="ECO:0000256" key="5">
    <source>
        <dbReference type="ARBA" id="ARBA00022801"/>
    </source>
</evidence>
<reference evidence="10" key="1">
    <citation type="submission" date="2023-09" db="EMBL/GenBank/DDBJ databases">
        <authorList>
            <person name="Li S."/>
            <person name="Li X."/>
            <person name="Zhang C."/>
            <person name="Zhao Z."/>
        </authorList>
    </citation>
    <scope>NUCLEOTIDE SEQUENCE [LARGE SCALE GENOMIC DNA]</scope>
    <source>
        <strain evidence="10">SQ345</strain>
    </source>
</reference>
<name>A0ABY9TFZ3_9GAMM</name>